<name>A0A2M4B7B8_9DIPT</name>
<feature type="chain" id="PRO_5014915073" evidence="1">
    <location>
        <begin position="18"/>
        <end position="81"/>
    </location>
</feature>
<protein>
    <submittedName>
        <fullName evidence="2">Putative secreted protein</fullName>
    </submittedName>
</protein>
<proteinExistence type="predicted"/>
<keyword evidence="1" id="KW-0732">Signal</keyword>
<feature type="signal peptide" evidence="1">
    <location>
        <begin position="1"/>
        <end position="17"/>
    </location>
</feature>
<evidence type="ECO:0000256" key="1">
    <source>
        <dbReference type="SAM" id="SignalP"/>
    </source>
</evidence>
<accession>A0A2M4B7B8</accession>
<reference evidence="2" key="1">
    <citation type="submission" date="2018-01" db="EMBL/GenBank/DDBJ databases">
        <title>An insight into the sialome of Amazonian anophelines.</title>
        <authorList>
            <person name="Ribeiro J.M."/>
            <person name="Scarpassa V."/>
            <person name="Calvo E."/>
        </authorList>
    </citation>
    <scope>NUCLEOTIDE SEQUENCE</scope>
    <source>
        <tissue evidence="2">Salivary glands</tissue>
    </source>
</reference>
<organism evidence="2">
    <name type="scientific">Anopheles triannulatus</name>
    <dbReference type="NCBI Taxonomy" id="58253"/>
    <lineage>
        <taxon>Eukaryota</taxon>
        <taxon>Metazoa</taxon>
        <taxon>Ecdysozoa</taxon>
        <taxon>Arthropoda</taxon>
        <taxon>Hexapoda</taxon>
        <taxon>Insecta</taxon>
        <taxon>Pterygota</taxon>
        <taxon>Neoptera</taxon>
        <taxon>Endopterygota</taxon>
        <taxon>Diptera</taxon>
        <taxon>Nematocera</taxon>
        <taxon>Culicoidea</taxon>
        <taxon>Culicidae</taxon>
        <taxon>Anophelinae</taxon>
        <taxon>Anopheles</taxon>
    </lineage>
</organism>
<dbReference type="EMBL" id="GGFK01015581">
    <property type="protein sequence ID" value="MBW48902.1"/>
    <property type="molecule type" value="Transcribed_RNA"/>
</dbReference>
<evidence type="ECO:0000313" key="2">
    <source>
        <dbReference type="EMBL" id="MBW48902.1"/>
    </source>
</evidence>
<sequence length="81" mass="9577">MHLLLLLLLLLLPPCCPLQMQRQRIKHKTKKRNSKTKHYPPCHDIEVGFYCSVLFFVLQRVCVCALFNHQIRMNQLLCATE</sequence>
<dbReference type="AlphaFoldDB" id="A0A2M4B7B8"/>